<evidence type="ECO:0000313" key="2">
    <source>
        <dbReference type="Proteomes" id="UP000053890"/>
    </source>
</evidence>
<gene>
    <name evidence="1" type="ORF">RHOBADRAFT_45289</name>
</gene>
<dbReference type="AlphaFoldDB" id="A0A0P9EX45"/>
<sequence>MRGASPLHSTRSPFARWLCLAARALQMIRTDSPNHFTGVFLGGNGGSTVLYSDRRPTYFHLIVEWLSGYDDFFDHLKPRDGVSEREALAALVIEAEHFKLKGLAERVGRELAKCALRADKLALAEQAVRQRPPTRVSYLEDSRDTVQEGDTSTSQLGFTLTSIQVRFDCRLLDDDDDDNYKLPSVRLEFVNEKGQRATAPHKPIKVDLCGKSSRQGSATVDGSPISLAVLLRWIVNPTRATSKIPALRPLVDYFHPELTPRDKRVVTIRAHKVVGDWSHGNLWLAHLSIRSQDQGYLTFA</sequence>
<evidence type="ECO:0000313" key="1">
    <source>
        <dbReference type="EMBL" id="KPV73993.1"/>
    </source>
</evidence>
<dbReference type="RefSeq" id="XP_018270042.1">
    <property type="nucleotide sequence ID" value="XM_018414578.1"/>
</dbReference>
<proteinExistence type="predicted"/>
<accession>A0A0P9EX45</accession>
<dbReference type="OrthoDB" id="2370221at2759"/>
<dbReference type="OMA" id="MKWIASP"/>
<organism evidence="1 2">
    <name type="scientific">Rhodotorula graminis (strain WP1)</name>
    <dbReference type="NCBI Taxonomy" id="578459"/>
    <lineage>
        <taxon>Eukaryota</taxon>
        <taxon>Fungi</taxon>
        <taxon>Dikarya</taxon>
        <taxon>Basidiomycota</taxon>
        <taxon>Pucciniomycotina</taxon>
        <taxon>Microbotryomycetes</taxon>
        <taxon>Sporidiobolales</taxon>
        <taxon>Sporidiobolaceae</taxon>
        <taxon>Rhodotorula</taxon>
    </lineage>
</organism>
<name>A0A0P9EX45_RHOGW</name>
<dbReference type="EMBL" id="KQ474081">
    <property type="protein sequence ID" value="KPV73993.1"/>
    <property type="molecule type" value="Genomic_DNA"/>
</dbReference>
<protein>
    <submittedName>
        <fullName evidence="1">Uncharacterized protein</fullName>
    </submittedName>
</protein>
<reference evidence="1 2" key="1">
    <citation type="journal article" date="2015" name="Front. Microbiol.">
        <title>Genome sequence of the plant growth promoting endophytic yeast Rhodotorula graminis WP1.</title>
        <authorList>
            <person name="Firrincieli A."/>
            <person name="Otillar R."/>
            <person name="Salamov A."/>
            <person name="Schmutz J."/>
            <person name="Khan Z."/>
            <person name="Redman R.S."/>
            <person name="Fleck N.D."/>
            <person name="Lindquist E."/>
            <person name="Grigoriev I.V."/>
            <person name="Doty S.L."/>
        </authorList>
    </citation>
    <scope>NUCLEOTIDE SEQUENCE [LARGE SCALE GENOMIC DNA]</scope>
    <source>
        <strain evidence="1 2">WP1</strain>
    </source>
</reference>
<dbReference type="Proteomes" id="UP000053890">
    <property type="component" value="Unassembled WGS sequence"/>
</dbReference>
<keyword evidence="2" id="KW-1185">Reference proteome</keyword>
<dbReference type="GeneID" id="28975026"/>
<dbReference type="STRING" id="578459.A0A0P9EX45"/>